<sequence length="270" mass="29261">MIRELLRPKTIHEALALKEQHGNQAVYMANGTRINAAPYRTECKVAISLFGLELQGISKKPQGWKIGAMTTLQQVVDYKELPEGLRESAALVFSRNQRNQATLGGEIAANHKACQIIPTLLAMGAQVELAEGSLMTVEAWQQAPQGLITRVIIPESLAFCHTIKVTKSSAGLPIVNASLAVTIKNGKRQVGIALAGVSEKPIRLHDVEAQLSLQLKGDQDCENISRESVEQAVVNTVFPISDVFGSAEYKRHISGVLVGQLVEEYKGGCL</sequence>
<dbReference type="GO" id="GO:0004854">
    <property type="term" value="F:xanthine dehydrogenase activity"/>
    <property type="evidence" value="ECO:0007669"/>
    <property type="project" value="UniProtKB-EC"/>
</dbReference>
<dbReference type="Pfam" id="PF00941">
    <property type="entry name" value="FAD_binding_5"/>
    <property type="match status" value="1"/>
</dbReference>
<dbReference type="PANTHER" id="PTHR42659">
    <property type="entry name" value="XANTHINE DEHYDROGENASE SUBUNIT C-RELATED"/>
    <property type="match status" value="1"/>
</dbReference>
<dbReference type="InterPro" id="IPR036683">
    <property type="entry name" value="CO_DH_flav_C_dom_sf"/>
</dbReference>
<feature type="domain" description="FAD-binding PCMH-type" evidence="1">
    <location>
        <begin position="1"/>
        <end position="158"/>
    </location>
</feature>
<gene>
    <name evidence="2" type="primary">pucC</name>
    <name evidence="2" type="ORF">CI610_01385</name>
</gene>
<comment type="caution">
    <text evidence="2">The sequence shown here is derived from an EMBL/GenBank/DDBJ whole genome shotgun (WGS) entry which is preliminary data.</text>
</comment>
<dbReference type="InterPro" id="IPR016169">
    <property type="entry name" value="FAD-bd_PCMH_sub2"/>
</dbReference>
<evidence type="ECO:0000313" key="2">
    <source>
        <dbReference type="EMBL" id="PJE79635.1"/>
    </source>
</evidence>
<dbReference type="SUPFAM" id="SSF56176">
    <property type="entry name" value="FAD-binding/transporter-associated domain-like"/>
    <property type="match status" value="1"/>
</dbReference>
<reference evidence="2" key="1">
    <citation type="journal article" date="2017" name="Appl. Environ. Microbiol.">
        <title>Molecular characterization of an Endozoicomonas-like organism causing infection in king scallop Pecten maximus L.</title>
        <authorList>
            <person name="Cano I."/>
            <person name="van Aerle R."/>
            <person name="Ross S."/>
            <person name="Verner-Jeffreys D.W."/>
            <person name="Paley R.K."/>
            <person name="Rimmer G."/>
            <person name="Ryder D."/>
            <person name="Hooper P."/>
            <person name="Stone D."/>
            <person name="Feist S.W."/>
        </authorList>
    </citation>
    <scope>NUCLEOTIDE SEQUENCE</scope>
</reference>
<dbReference type="PANTHER" id="PTHR42659:SF9">
    <property type="entry name" value="XANTHINE DEHYDROGENASE FAD-BINDING SUBUNIT XDHB-RELATED"/>
    <property type="match status" value="1"/>
</dbReference>
<dbReference type="InterPro" id="IPR002346">
    <property type="entry name" value="Mopterin_DH_FAD-bd"/>
</dbReference>
<protein>
    <submittedName>
        <fullName evidence="2">Putative xanthine dehydrogenase subunit C</fullName>
        <ecNumber evidence="2">1.17.1.4</ecNumber>
    </submittedName>
</protein>
<dbReference type="SUPFAM" id="SSF55447">
    <property type="entry name" value="CO dehydrogenase flavoprotein C-terminal domain-like"/>
    <property type="match status" value="1"/>
</dbReference>
<proteinExistence type="predicted"/>
<dbReference type="Gene3D" id="3.30.390.50">
    <property type="entry name" value="CO dehydrogenase flavoprotein, C-terminal domain"/>
    <property type="match status" value="1"/>
</dbReference>
<dbReference type="Pfam" id="PF03450">
    <property type="entry name" value="CO_deh_flav_C"/>
    <property type="match status" value="1"/>
</dbReference>
<keyword evidence="2" id="KW-0560">Oxidoreductase</keyword>
<dbReference type="EC" id="1.17.1.4" evidence="2"/>
<accession>A0A2H9T8Q9</accession>
<dbReference type="InterPro" id="IPR036318">
    <property type="entry name" value="FAD-bd_PCMH-like_sf"/>
</dbReference>
<dbReference type="InterPro" id="IPR016166">
    <property type="entry name" value="FAD-bd_PCMH"/>
</dbReference>
<dbReference type="EMBL" id="NSIT01000056">
    <property type="protein sequence ID" value="PJE79635.1"/>
    <property type="molecule type" value="Genomic_DNA"/>
</dbReference>
<dbReference type="AlphaFoldDB" id="A0A2H9T8Q9"/>
<dbReference type="PROSITE" id="PS51387">
    <property type="entry name" value="FAD_PCMH"/>
    <property type="match status" value="1"/>
</dbReference>
<dbReference type="Gene3D" id="3.30.465.10">
    <property type="match status" value="1"/>
</dbReference>
<dbReference type="InterPro" id="IPR051312">
    <property type="entry name" value="Diverse_Substr_Oxidored"/>
</dbReference>
<dbReference type="InterPro" id="IPR005107">
    <property type="entry name" value="CO_DH_flav_C"/>
</dbReference>
<name>A0A2H9T8Q9_9ZZZZ</name>
<evidence type="ECO:0000259" key="1">
    <source>
        <dbReference type="PROSITE" id="PS51387"/>
    </source>
</evidence>
<dbReference type="SMART" id="SM01092">
    <property type="entry name" value="CO_deh_flav_C"/>
    <property type="match status" value="1"/>
</dbReference>
<dbReference type="GO" id="GO:0071949">
    <property type="term" value="F:FAD binding"/>
    <property type="evidence" value="ECO:0007669"/>
    <property type="project" value="InterPro"/>
</dbReference>
<organism evidence="2">
    <name type="scientific">invertebrate metagenome</name>
    <dbReference type="NCBI Taxonomy" id="1711999"/>
    <lineage>
        <taxon>unclassified sequences</taxon>
        <taxon>metagenomes</taxon>
        <taxon>organismal metagenomes</taxon>
    </lineage>
</organism>